<dbReference type="Gene3D" id="3.30.497.10">
    <property type="entry name" value="Antithrombin, subunit I, domain 2"/>
    <property type="match status" value="1"/>
</dbReference>
<comment type="similarity">
    <text evidence="1">Belongs to the serpin family.</text>
</comment>
<dbReference type="SUPFAM" id="SSF63446">
    <property type="entry name" value="Type I dockerin domain"/>
    <property type="match status" value="1"/>
</dbReference>
<protein>
    <submittedName>
        <fullName evidence="4">Serpin domain-containing protein</fullName>
    </submittedName>
</protein>
<dbReference type="PROSITE" id="PS00284">
    <property type="entry name" value="SERPIN"/>
    <property type="match status" value="1"/>
</dbReference>
<proteinExistence type="inferred from homology"/>
<evidence type="ECO:0000256" key="1">
    <source>
        <dbReference type="RuleBase" id="RU000411"/>
    </source>
</evidence>
<reference evidence="4" key="1">
    <citation type="journal article" date="2021" name="Microb. Physiol.">
        <title>Proteogenomic Insights into the Physiology of Marine, Sulfate-Reducing, Filamentous Desulfonema limicola and Desulfonema magnum.</title>
        <authorList>
            <person name="Schnaars V."/>
            <person name="Wohlbrand L."/>
            <person name="Scheve S."/>
            <person name="Hinrichs C."/>
            <person name="Reinhardt R."/>
            <person name="Rabus R."/>
        </authorList>
    </citation>
    <scope>NUCLEOTIDE SEQUENCE</scope>
    <source>
        <strain evidence="4">4be13</strain>
    </source>
</reference>
<keyword evidence="5" id="KW-1185">Reference proteome</keyword>
<dbReference type="PANTHER" id="PTHR11461">
    <property type="entry name" value="SERINE PROTEASE INHIBITOR, SERPIN"/>
    <property type="match status" value="1"/>
</dbReference>
<dbReference type="EMBL" id="CP061800">
    <property type="protein sequence ID" value="QTA88258.1"/>
    <property type="molecule type" value="Genomic_DNA"/>
</dbReference>
<evidence type="ECO:0000256" key="2">
    <source>
        <dbReference type="SAM" id="SignalP"/>
    </source>
</evidence>
<dbReference type="Pfam" id="PF00079">
    <property type="entry name" value="Serpin"/>
    <property type="match status" value="1"/>
</dbReference>
<dbReference type="InterPro" id="IPR000215">
    <property type="entry name" value="Serpin_fam"/>
</dbReference>
<dbReference type="InterPro" id="IPR042178">
    <property type="entry name" value="Serpin_sf_1"/>
</dbReference>
<gene>
    <name evidence="4" type="ORF">dnm_043000</name>
</gene>
<dbReference type="PROSITE" id="PS51766">
    <property type="entry name" value="DOCKERIN"/>
    <property type="match status" value="1"/>
</dbReference>
<dbReference type="GO" id="GO:0004867">
    <property type="term" value="F:serine-type endopeptidase inhibitor activity"/>
    <property type="evidence" value="ECO:0007669"/>
    <property type="project" value="InterPro"/>
</dbReference>
<dbReference type="PANTHER" id="PTHR11461:SF211">
    <property type="entry name" value="GH10112P-RELATED"/>
    <property type="match status" value="1"/>
</dbReference>
<dbReference type="InterPro" id="IPR023796">
    <property type="entry name" value="Serpin_dom"/>
</dbReference>
<dbReference type="SMART" id="SM00093">
    <property type="entry name" value="SERPIN"/>
    <property type="match status" value="1"/>
</dbReference>
<dbReference type="Gene3D" id="1.10.1330.10">
    <property type="entry name" value="Dockerin domain"/>
    <property type="match status" value="1"/>
</dbReference>
<dbReference type="CDD" id="cd19590">
    <property type="entry name" value="serpin_thermopin-like"/>
    <property type="match status" value="1"/>
</dbReference>
<dbReference type="GO" id="GO:0000272">
    <property type="term" value="P:polysaccharide catabolic process"/>
    <property type="evidence" value="ECO:0007669"/>
    <property type="project" value="InterPro"/>
</dbReference>
<evidence type="ECO:0000313" key="4">
    <source>
        <dbReference type="EMBL" id="QTA88258.1"/>
    </source>
</evidence>
<dbReference type="CDD" id="cd14256">
    <property type="entry name" value="Dockerin_I"/>
    <property type="match status" value="1"/>
</dbReference>
<dbReference type="SUPFAM" id="SSF56574">
    <property type="entry name" value="Serpins"/>
    <property type="match status" value="1"/>
</dbReference>
<dbReference type="InterPro" id="IPR018247">
    <property type="entry name" value="EF_Hand_1_Ca_BS"/>
</dbReference>
<dbReference type="KEGG" id="dmm:dnm_043000"/>
<evidence type="ECO:0000259" key="3">
    <source>
        <dbReference type="PROSITE" id="PS51766"/>
    </source>
</evidence>
<accession>A0A975GPU2</accession>
<dbReference type="Gene3D" id="2.30.39.10">
    <property type="entry name" value="Alpha-1-antitrypsin, domain 1"/>
    <property type="match status" value="1"/>
</dbReference>
<dbReference type="RefSeq" id="WP_207683101.1">
    <property type="nucleotide sequence ID" value="NZ_CP061800.1"/>
</dbReference>
<dbReference type="InterPro" id="IPR023795">
    <property type="entry name" value="Serpin_CS"/>
</dbReference>
<dbReference type="AlphaFoldDB" id="A0A975GPU2"/>
<keyword evidence="2" id="KW-0732">Signal</keyword>
<name>A0A975GPU2_9BACT</name>
<dbReference type="InterPro" id="IPR036439">
    <property type="entry name" value="Dockerin_dom_sf"/>
</dbReference>
<feature type="chain" id="PRO_5037377232" evidence="2">
    <location>
        <begin position="24"/>
        <end position="502"/>
    </location>
</feature>
<dbReference type="InterPro" id="IPR036186">
    <property type="entry name" value="Serpin_sf"/>
</dbReference>
<dbReference type="GO" id="GO:0005615">
    <property type="term" value="C:extracellular space"/>
    <property type="evidence" value="ECO:0007669"/>
    <property type="project" value="InterPro"/>
</dbReference>
<sequence>MTKHIRNAAFLIFLILTIPSLSPAETSPDRSVFFNGDINGDGELNLADIILILQVMVNSHPPSSVLYVGNDADQDGRLGTADVIYLSQIVANLRPQPIKMEIVKSEKPRTVLSDLSKADIPELVSGSTAFALDLYHAISHRNENLFCSPYSISLILAMVYAGTRNETEQQLAETLYFTLPQKRLHAAFNALDIELTCRSETSKSGNRGGFSLNITNSLWGQTGHAFLPSYLDILAENYGAGMNLLDFQNAPESARVVMNNWISNETEDKIKDLIPRGAVAKDTHLVLSNAIYFNAAWLLPFREKDTEDGLFRLPDGTRVSVPMMSQTTDFNYTEGNGYQAAELLYGNDFRTPSGLSMVVLLPEVGNFQSFQDTLDAVKLNEILKNLQEKYVRLKMPKFRYESAVVSLRETLADMGMSELFTDSADFSGMDGTQNLFLNDVIHNAFISVDETGTEAAAATPVPIEALIPPEPVEFTMDHPFIFFIRDKTGAILFMGRIVSLAE</sequence>
<dbReference type="InterPro" id="IPR016134">
    <property type="entry name" value="Dockerin_dom"/>
</dbReference>
<feature type="signal peptide" evidence="2">
    <location>
        <begin position="1"/>
        <end position="23"/>
    </location>
</feature>
<evidence type="ECO:0000313" key="5">
    <source>
        <dbReference type="Proteomes" id="UP000663722"/>
    </source>
</evidence>
<dbReference type="InterPro" id="IPR042185">
    <property type="entry name" value="Serpin_sf_2"/>
</dbReference>
<dbReference type="PROSITE" id="PS00018">
    <property type="entry name" value="EF_HAND_1"/>
    <property type="match status" value="1"/>
</dbReference>
<organism evidence="4 5">
    <name type="scientific">Desulfonema magnum</name>
    <dbReference type="NCBI Taxonomy" id="45655"/>
    <lineage>
        <taxon>Bacteria</taxon>
        <taxon>Pseudomonadati</taxon>
        <taxon>Thermodesulfobacteriota</taxon>
        <taxon>Desulfobacteria</taxon>
        <taxon>Desulfobacterales</taxon>
        <taxon>Desulfococcaceae</taxon>
        <taxon>Desulfonema</taxon>
    </lineage>
</organism>
<dbReference type="Proteomes" id="UP000663722">
    <property type="component" value="Chromosome"/>
</dbReference>
<feature type="domain" description="Dockerin" evidence="3">
    <location>
        <begin position="31"/>
        <end position="98"/>
    </location>
</feature>